<evidence type="ECO:0000313" key="3">
    <source>
        <dbReference type="Proteomes" id="UP000604825"/>
    </source>
</evidence>
<keyword evidence="3" id="KW-1185">Reference proteome</keyword>
<dbReference type="AlphaFoldDB" id="A0A811PV82"/>
<keyword evidence="1" id="KW-0732">Signal</keyword>
<dbReference type="PROSITE" id="PS51257">
    <property type="entry name" value="PROKAR_LIPOPROTEIN"/>
    <property type="match status" value="1"/>
</dbReference>
<feature type="chain" id="PRO_5032718123" evidence="1">
    <location>
        <begin position="20"/>
        <end position="91"/>
    </location>
</feature>
<reference evidence="2" key="1">
    <citation type="submission" date="2020-10" db="EMBL/GenBank/DDBJ databases">
        <authorList>
            <person name="Han B."/>
            <person name="Lu T."/>
            <person name="Zhao Q."/>
            <person name="Huang X."/>
            <person name="Zhao Y."/>
        </authorList>
    </citation>
    <scope>NUCLEOTIDE SEQUENCE</scope>
</reference>
<dbReference type="OrthoDB" id="653986at2759"/>
<protein>
    <submittedName>
        <fullName evidence="2">Uncharacterized protein</fullName>
    </submittedName>
</protein>
<organism evidence="2 3">
    <name type="scientific">Miscanthus lutarioriparius</name>
    <dbReference type="NCBI Taxonomy" id="422564"/>
    <lineage>
        <taxon>Eukaryota</taxon>
        <taxon>Viridiplantae</taxon>
        <taxon>Streptophyta</taxon>
        <taxon>Embryophyta</taxon>
        <taxon>Tracheophyta</taxon>
        <taxon>Spermatophyta</taxon>
        <taxon>Magnoliopsida</taxon>
        <taxon>Liliopsida</taxon>
        <taxon>Poales</taxon>
        <taxon>Poaceae</taxon>
        <taxon>PACMAD clade</taxon>
        <taxon>Panicoideae</taxon>
        <taxon>Andropogonodae</taxon>
        <taxon>Andropogoneae</taxon>
        <taxon>Saccharinae</taxon>
        <taxon>Miscanthus</taxon>
    </lineage>
</organism>
<sequence>MRFVGLVSLVALIFLLSFSCRFISVTEKRLKLVFGFVEGEGSAVAARSGSHGSNQQHAEQWAEERKRMRWFMTRDYASARRHTPRNNRLDP</sequence>
<name>A0A811PV82_9POAL</name>
<comment type="caution">
    <text evidence="2">The sequence shown here is derived from an EMBL/GenBank/DDBJ whole genome shotgun (WGS) entry which is preliminary data.</text>
</comment>
<dbReference type="Proteomes" id="UP000604825">
    <property type="component" value="Unassembled WGS sequence"/>
</dbReference>
<feature type="signal peptide" evidence="1">
    <location>
        <begin position="1"/>
        <end position="19"/>
    </location>
</feature>
<dbReference type="EMBL" id="CAJGYO010000008">
    <property type="protein sequence ID" value="CAD6250449.1"/>
    <property type="molecule type" value="Genomic_DNA"/>
</dbReference>
<proteinExistence type="predicted"/>
<evidence type="ECO:0000313" key="2">
    <source>
        <dbReference type="EMBL" id="CAD6250449.1"/>
    </source>
</evidence>
<accession>A0A811PV82</accession>
<evidence type="ECO:0000256" key="1">
    <source>
        <dbReference type="SAM" id="SignalP"/>
    </source>
</evidence>
<gene>
    <name evidence="2" type="ORF">NCGR_LOCUS34230</name>
</gene>